<evidence type="ECO:0000256" key="4">
    <source>
        <dbReference type="ARBA" id="ARBA00023015"/>
    </source>
</evidence>
<evidence type="ECO:0000256" key="9">
    <source>
        <dbReference type="SAM" id="MobiDB-lite"/>
    </source>
</evidence>
<evidence type="ECO:0000256" key="7">
    <source>
        <dbReference type="ARBA" id="ARBA00032012"/>
    </source>
</evidence>
<name>A0ABR3ST95_9PEZI</name>
<evidence type="ECO:0000256" key="5">
    <source>
        <dbReference type="ARBA" id="ARBA00023163"/>
    </source>
</evidence>
<comment type="subunit">
    <text evidence="8">Component of the Mediator complex.</text>
</comment>
<comment type="subcellular location">
    <subcellularLocation>
        <location evidence="1 8">Nucleus</location>
    </subcellularLocation>
</comment>
<sequence length="269" mass="30367">MPHELLLFGQLPNSRHDQLLNILAGLAGAQPQRIIERHVVYRPQRDPLQRQYAVGASQNVQTTQRATSREQLAKDMHYWQIVKELDETDFGSAQADGAASTAEHARKEKASPDAERKGWTIHFQDIPEPGQRPVNMRWVQTTDIVAGDPHAHMKATMYNYVSEYVDEGYQFVSKNAIILVHRILRLPTPEQPRDSPLESLPPFSDLQPLDKSGAYVVQVSIKIQDNYKPETRDKAQNELLALKGTLKGVLDLEPADRLALDTRVKARPG</sequence>
<evidence type="ECO:0000256" key="6">
    <source>
        <dbReference type="ARBA" id="ARBA00023242"/>
    </source>
</evidence>
<comment type="caution">
    <text evidence="10">The sequence shown here is derived from an EMBL/GenBank/DDBJ whole genome shotgun (WGS) entry which is preliminary data.</text>
</comment>
<dbReference type="Proteomes" id="UP001521116">
    <property type="component" value="Unassembled WGS sequence"/>
</dbReference>
<keyword evidence="11" id="KW-1185">Reference proteome</keyword>
<dbReference type="Gene3D" id="2.40.320.10">
    <property type="entry name" value="Hypothetical Protein Pfu-838710-001"/>
    <property type="match status" value="1"/>
</dbReference>
<dbReference type="InterPro" id="IPR019095">
    <property type="entry name" value="Mediator_Med18"/>
</dbReference>
<evidence type="ECO:0000256" key="3">
    <source>
        <dbReference type="ARBA" id="ARBA00019612"/>
    </source>
</evidence>
<feature type="compositionally biased region" description="Basic and acidic residues" evidence="9">
    <location>
        <begin position="103"/>
        <end position="117"/>
    </location>
</feature>
<keyword evidence="4 8" id="KW-0805">Transcription regulation</keyword>
<keyword evidence="5 8" id="KW-0804">Transcription</keyword>
<dbReference type="EMBL" id="JAJVDC020000056">
    <property type="protein sequence ID" value="KAL1629172.1"/>
    <property type="molecule type" value="Genomic_DNA"/>
</dbReference>
<gene>
    <name evidence="10" type="primary">srb5</name>
    <name evidence="8" type="synonym">MED18</name>
    <name evidence="10" type="ORF">SLS56_005507</name>
</gene>
<keyword evidence="6 8" id="KW-0539">Nucleus</keyword>
<evidence type="ECO:0000256" key="2">
    <source>
        <dbReference type="ARBA" id="ARBA00009814"/>
    </source>
</evidence>
<evidence type="ECO:0000256" key="1">
    <source>
        <dbReference type="ARBA" id="ARBA00004123"/>
    </source>
</evidence>
<accession>A0ABR3ST95</accession>
<comment type="function">
    <text evidence="8">Component of the Mediator complex, a coactivator involved in the regulated transcription of nearly all RNA polymerase II-dependent genes. Mediator functions as a bridge to convey information from gene-specific regulatory proteins to the basal RNA polymerase II transcription machinery. Mediator is recruited to promoters by direct interactions with regulatory proteins and serves as a scaffold for the assembly of a functional preinitiation complex with RNA polymerase II and the general transcription factors.</text>
</comment>
<comment type="similarity">
    <text evidence="2 8">Belongs to the Mediator complex subunit 18 family.</text>
</comment>
<feature type="region of interest" description="Disordered" evidence="9">
    <location>
        <begin position="92"/>
        <end position="117"/>
    </location>
</feature>
<dbReference type="PANTHER" id="PTHR13321:SF2">
    <property type="entry name" value="MEDIATOR OF RNA POLYMERASE II TRANSCRIPTION SUBUNIT 18"/>
    <property type="match status" value="1"/>
</dbReference>
<organism evidence="10 11">
    <name type="scientific">Neofusicoccum ribis</name>
    <dbReference type="NCBI Taxonomy" id="45134"/>
    <lineage>
        <taxon>Eukaryota</taxon>
        <taxon>Fungi</taxon>
        <taxon>Dikarya</taxon>
        <taxon>Ascomycota</taxon>
        <taxon>Pezizomycotina</taxon>
        <taxon>Dothideomycetes</taxon>
        <taxon>Dothideomycetes incertae sedis</taxon>
        <taxon>Botryosphaeriales</taxon>
        <taxon>Botryosphaeriaceae</taxon>
        <taxon>Neofusicoccum</taxon>
    </lineage>
</organism>
<reference evidence="10 11" key="1">
    <citation type="submission" date="2024-02" db="EMBL/GenBank/DDBJ databases">
        <title>De novo assembly and annotation of 12 fungi associated with fruit tree decline syndrome in Ontario, Canada.</title>
        <authorList>
            <person name="Sulman M."/>
            <person name="Ellouze W."/>
            <person name="Ilyukhin E."/>
        </authorList>
    </citation>
    <scope>NUCLEOTIDE SEQUENCE [LARGE SCALE GENOMIC DNA]</scope>
    <source>
        <strain evidence="10 11">M1-105</strain>
    </source>
</reference>
<evidence type="ECO:0000256" key="8">
    <source>
        <dbReference type="RuleBase" id="RU364150"/>
    </source>
</evidence>
<dbReference type="Pfam" id="PF09637">
    <property type="entry name" value="Med18"/>
    <property type="match status" value="1"/>
</dbReference>
<evidence type="ECO:0000313" key="11">
    <source>
        <dbReference type="Proteomes" id="UP001521116"/>
    </source>
</evidence>
<dbReference type="PANTHER" id="PTHR13321">
    <property type="entry name" value="MEDIATOR OF RNA POLYMERASE II TRANSCRIPTION, SUBUNIT 18"/>
    <property type="match status" value="1"/>
</dbReference>
<proteinExistence type="inferred from homology"/>
<keyword evidence="8" id="KW-0010">Activator</keyword>
<evidence type="ECO:0000313" key="10">
    <source>
        <dbReference type="EMBL" id="KAL1629172.1"/>
    </source>
</evidence>
<protein>
    <recommendedName>
        <fullName evidence="3 8">Mediator of RNA polymerase II transcription subunit 18</fullName>
    </recommendedName>
    <alternativeName>
        <fullName evidence="7 8">Mediator complex subunit 18</fullName>
    </alternativeName>
</protein>